<reference evidence="1" key="1">
    <citation type="journal article" date="2021" name="Proc. Natl. Acad. Sci. U.S.A.">
        <title>A Catalog of Tens of Thousands of Viruses from Human Metagenomes Reveals Hidden Associations with Chronic Diseases.</title>
        <authorList>
            <person name="Tisza M.J."/>
            <person name="Buck C.B."/>
        </authorList>
    </citation>
    <scope>NUCLEOTIDE SEQUENCE</scope>
    <source>
        <strain evidence="1">CtLnO19</strain>
    </source>
</reference>
<proteinExistence type="predicted"/>
<organism evidence="1">
    <name type="scientific">Myoviridae sp. ctLnO19</name>
    <dbReference type="NCBI Taxonomy" id="2825085"/>
    <lineage>
        <taxon>Viruses</taxon>
        <taxon>Duplodnaviria</taxon>
        <taxon>Heunggongvirae</taxon>
        <taxon>Uroviricota</taxon>
        <taxon>Caudoviricetes</taxon>
    </lineage>
</organism>
<evidence type="ECO:0000313" key="1">
    <source>
        <dbReference type="EMBL" id="DAE00396.1"/>
    </source>
</evidence>
<name>A0A8S5P2C8_9CAUD</name>
<dbReference type="EMBL" id="BK015301">
    <property type="protein sequence ID" value="DAE00396.1"/>
    <property type="molecule type" value="Genomic_DNA"/>
</dbReference>
<sequence>MQYRLYSPSFSRKESRVLYSIFLDLYITLM</sequence>
<protein>
    <submittedName>
        <fullName evidence="1">Uncharacterized protein</fullName>
    </submittedName>
</protein>
<accession>A0A8S5P2C8</accession>